<dbReference type="EMBL" id="CABITT030000001">
    <property type="protein sequence ID" value="VVA92356.1"/>
    <property type="molecule type" value="Genomic_DNA"/>
</dbReference>
<comment type="similarity">
    <text evidence="1">Belongs to the peptidase C48 family.</text>
</comment>
<evidence type="ECO:0000256" key="1">
    <source>
        <dbReference type="ARBA" id="ARBA00005234"/>
    </source>
</evidence>
<dbReference type="InterPro" id="IPR003653">
    <property type="entry name" value="Peptidase_C48_C"/>
</dbReference>
<dbReference type="AlphaFoldDB" id="A0A565ASH7"/>
<keyword evidence="2" id="KW-0645">Protease</keyword>
<accession>A0A565ASH7</accession>
<dbReference type="Gene3D" id="3.40.395.10">
    <property type="entry name" value="Adenoviral Proteinase, Chain A"/>
    <property type="match status" value="1"/>
</dbReference>
<gene>
    <name evidence="6" type="ORF">ANE_LOCUS2801</name>
</gene>
<feature type="domain" description="Ubiquitin-like protease family profile" evidence="5">
    <location>
        <begin position="393"/>
        <end position="492"/>
    </location>
</feature>
<protein>
    <recommendedName>
        <fullName evidence="5">Ubiquitin-like protease family profile domain-containing protein</fullName>
    </recommendedName>
</protein>
<dbReference type="Proteomes" id="UP000489600">
    <property type="component" value="Unassembled WGS sequence"/>
</dbReference>
<keyword evidence="7" id="KW-1185">Reference proteome</keyword>
<dbReference type="SUPFAM" id="SSF54001">
    <property type="entry name" value="Cysteine proteinases"/>
    <property type="match status" value="1"/>
</dbReference>
<evidence type="ECO:0000256" key="2">
    <source>
        <dbReference type="ARBA" id="ARBA00022670"/>
    </source>
</evidence>
<feature type="compositionally biased region" description="Polar residues" evidence="4">
    <location>
        <begin position="225"/>
        <end position="237"/>
    </location>
</feature>
<feature type="region of interest" description="Disordered" evidence="4">
    <location>
        <begin position="225"/>
        <end position="251"/>
    </location>
</feature>
<comment type="caution">
    <text evidence="6">The sequence shown here is derived from an EMBL/GenBank/DDBJ whole genome shotgun (WGS) entry which is preliminary data.</text>
</comment>
<evidence type="ECO:0000259" key="5">
    <source>
        <dbReference type="PROSITE" id="PS50600"/>
    </source>
</evidence>
<evidence type="ECO:0000256" key="4">
    <source>
        <dbReference type="SAM" id="MobiDB-lite"/>
    </source>
</evidence>
<keyword evidence="3" id="KW-0378">Hydrolase</keyword>
<organism evidence="6 7">
    <name type="scientific">Arabis nemorensis</name>
    <dbReference type="NCBI Taxonomy" id="586526"/>
    <lineage>
        <taxon>Eukaryota</taxon>
        <taxon>Viridiplantae</taxon>
        <taxon>Streptophyta</taxon>
        <taxon>Embryophyta</taxon>
        <taxon>Tracheophyta</taxon>
        <taxon>Spermatophyta</taxon>
        <taxon>Magnoliopsida</taxon>
        <taxon>eudicotyledons</taxon>
        <taxon>Gunneridae</taxon>
        <taxon>Pentapetalae</taxon>
        <taxon>rosids</taxon>
        <taxon>malvids</taxon>
        <taxon>Brassicales</taxon>
        <taxon>Brassicaceae</taxon>
        <taxon>Arabideae</taxon>
        <taxon>Arabis</taxon>
    </lineage>
</organism>
<dbReference type="PROSITE" id="PS50600">
    <property type="entry name" value="ULP_PROTEASE"/>
    <property type="match status" value="1"/>
</dbReference>
<dbReference type="GO" id="GO:0006508">
    <property type="term" value="P:proteolysis"/>
    <property type="evidence" value="ECO:0007669"/>
    <property type="project" value="UniProtKB-KW"/>
</dbReference>
<dbReference type="InterPro" id="IPR038765">
    <property type="entry name" value="Papain-like_cys_pep_sf"/>
</dbReference>
<sequence>MIVYRSIPLLLKKVPNADDEKTFMDAQFVGLPKLTTMSMNDIVEVERDSKLTVTPVISIGNGMIDGWGDFDDELRDRKLLYMQDLICKGYVFNKLLWPGGDSSIDVVELDDKIEDVEHEKHVVDRKGKKVASSGEIRQCSKRKGKKLKRSCWRKKQQKINRYFGPATRGGVKLKEWVEAIEEVKTVFSRKIDEQGEEIVRLKKKRKGEVGNGNVDLFVDVKTVANPTVEQKTETSGGTDEDSGREEVRNGVDGVRGSNVLCNVTDEELVEEAKGMEHVCRSLDFTVRMVVDDNMEALEEQVGVVGDDGNESEKENLEIESLGEPIELSDSSPSRKKELIADSEIEKSLVEQFFIRPKRNKMNLLPSVDHAEYAFFEGTLTACPSLEHVTDDGLLITSRFLLELAKPKEWLSTLHMEVLKVFLGKRHEAVLEAERSLFVSPWMITFVAEEKRKWFEHIDTVYVPMCWEKRHWVGLVIHLNISLINLCREEDAT</sequence>
<dbReference type="OrthoDB" id="1112004at2759"/>
<name>A0A565ASH7_9BRAS</name>
<evidence type="ECO:0000313" key="6">
    <source>
        <dbReference type="EMBL" id="VVA92356.1"/>
    </source>
</evidence>
<reference evidence="6" key="1">
    <citation type="submission" date="2019-07" db="EMBL/GenBank/DDBJ databases">
        <authorList>
            <person name="Dittberner H."/>
        </authorList>
    </citation>
    <scope>NUCLEOTIDE SEQUENCE [LARGE SCALE GENOMIC DNA]</scope>
</reference>
<evidence type="ECO:0000313" key="7">
    <source>
        <dbReference type="Proteomes" id="UP000489600"/>
    </source>
</evidence>
<proteinExistence type="inferred from homology"/>
<evidence type="ECO:0000256" key="3">
    <source>
        <dbReference type="ARBA" id="ARBA00022801"/>
    </source>
</evidence>
<dbReference type="GO" id="GO:0008234">
    <property type="term" value="F:cysteine-type peptidase activity"/>
    <property type="evidence" value="ECO:0007669"/>
    <property type="project" value="InterPro"/>
</dbReference>
<dbReference type="Pfam" id="PF02902">
    <property type="entry name" value="Peptidase_C48"/>
    <property type="match status" value="1"/>
</dbReference>